<evidence type="ECO:0000256" key="2">
    <source>
        <dbReference type="SAM" id="MobiDB-lite"/>
    </source>
</evidence>
<dbReference type="InterPro" id="IPR054722">
    <property type="entry name" value="PolX-like_BBD"/>
</dbReference>
<keyword evidence="1" id="KW-0175">Coiled coil</keyword>
<feature type="coiled-coil region" evidence="1">
    <location>
        <begin position="36"/>
        <end position="63"/>
    </location>
</feature>
<evidence type="ECO:0000313" key="4">
    <source>
        <dbReference type="EMBL" id="GFB17503.1"/>
    </source>
</evidence>
<name>A0A699L568_TANCI</name>
<evidence type="ECO:0000259" key="3">
    <source>
        <dbReference type="Pfam" id="PF22936"/>
    </source>
</evidence>
<proteinExistence type="predicted"/>
<reference evidence="4" key="1">
    <citation type="journal article" date="2019" name="Sci. Rep.">
        <title>Draft genome of Tanacetum cinerariifolium, the natural source of mosquito coil.</title>
        <authorList>
            <person name="Yamashiro T."/>
            <person name="Shiraishi A."/>
            <person name="Satake H."/>
            <person name="Nakayama K."/>
        </authorList>
    </citation>
    <scope>NUCLEOTIDE SEQUENCE</scope>
</reference>
<protein>
    <submittedName>
        <fullName evidence="4">Ribonuclease H-like domain-containing protein</fullName>
    </submittedName>
</protein>
<gene>
    <name evidence="4" type="ORF">Tci_689474</name>
</gene>
<sequence length="420" mass="47978">FESVEARIVVYQQNENVFVDDIKSLKLDVMLGDNALVDLRKKSEKAEQERDEFKLKLEKFQTTSKNLSQLLASQITNKTGLGYSNQVFNSIVFDCDELISSESDVSMPTSPVHDRYKSREGYHVVPPPFTGTYMPPKSDLGEPMPTQKAPSFVQTFEHVKPPRPSVKPVKHLILADNLRKDIPKSRGHRHSWNRKACFVYKSLTYLIKDCDYYEKKMVQKSVRNHAMRGNIRNYARMTHPHPHRHVVPTSVLTRSKLVLLTAARPVTTVVPPTKVQHQRPTKHGGNPQHALKGKGVIDNGCSRHMTGNISYLSEFEEINKGYVAFGRYPKGGKITGKGKIRTGKLDIDDVYFVKELTFNLFSMLQMYDKKNSVLFTDTECIVLSFDFKLPDENHVLLRVPRENNMYNVDLKNIVLLGDLT</sequence>
<dbReference type="Pfam" id="PF22936">
    <property type="entry name" value="Pol_BBD"/>
    <property type="match status" value="1"/>
</dbReference>
<dbReference type="AlphaFoldDB" id="A0A699L568"/>
<comment type="caution">
    <text evidence="4">The sequence shown here is derived from an EMBL/GenBank/DDBJ whole genome shotgun (WGS) entry which is preliminary data.</text>
</comment>
<feature type="region of interest" description="Disordered" evidence="2">
    <location>
        <begin position="272"/>
        <end position="293"/>
    </location>
</feature>
<dbReference type="EMBL" id="BKCJ010568343">
    <property type="protein sequence ID" value="GFB17503.1"/>
    <property type="molecule type" value="Genomic_DNA"/>
</dbReference>
<organism evidence="4">
    <name type="scientific">Tanacetum cinerariifolium</name>
    <name type="common">Dalmatian daisy</name>
    <name type="synonym">Chrysanthemum cinerariifolium</name>
    <dbReference type="NCBI Taxonomy" id="118510"/>
    <lineage>
        <taxon>Eukaryota</taxon>
        <taxon>Viridiplantae</taxon>
        <taxon>Streptophyta</taxon>
        <taxon>Embryophyta</taxon>
        <taxon>Tracheophyta</taxon>
        <taxon>Spermatophyta</taxon>
        <taxon>Magnoliopsida</taxon>
        <taxon>eudicotyledons</taxon>
        <taxon>Gunneridae</taxon>
        <taxon>Pentapetalae</taxon>
        <taxon>asterids</taxon>
        <taxon>campanulids</taxon>
        <taxon>Asterales</taxon>
        <taxon>Asteraceae</taxon>
        <taxon>Asteroideae</taxon>
        <taxon>Anthemideae</taxon>
        <taxon>Anthemidinae</taxon>
        <taxon>Tanacetum</taxon>
    </lineage>
</organism>
<accession>A0A699L568</accession>
<evidence type="ECO:0000256" key="1">
    <source>
        <dbReference type="SAM" id="Coils"/>
    </source>
</evidence>
<feature type="non-terminal residue" evidence="4">
    <location>
        <position position="1"/>
    </location>
</feature>
<feature type="domain" description="Retrovirus-related Pol polyprotein from transposon TNT 1-94-like beta-barrel" evidence="3">
    <location>
        <begin position="296"/>
        <end position="369"/>
    </location>
</feature>